<feature type="region of interest" description="Disordered" evidence="3">
    <location>
        <begin position="254"/>
        <end position="282"/>
    </location>
</feature>
<keyword evidence="1" id="KW-0326">Glycosidase</keyword>
<dbReference type="InterPro" id="IPR013783">
    <property type="entry name" value="Ig-like_fold"/>
</dbReference>
<dbReference type="EMBL" id="JBIRWE010000009">
    <property type="protein sequence ID" value="MFI1966414.1"/>
    <property type="molecule type" value="Genomic_DNA"/>
</dbReference>
<keyword evidence="4" id="KW-0732">Signal</keyword>
<reference evidence="6 7" key="1">
    <citation type="submission" date="2024-10" db="EMBL/GenBank/DDBJ databases">
        <title>The Natural Products Discovery Center: Release of the First 8490 Sequenced Strains for Exploring Actinobacteria Biosynthetic Diversity.</title>
        <authorList>
            <person name="Kalkreuter E."/>
            <person name="Kautsar S.A."/>
            <person name="Yang D."/>
            <person name="Bader C.D."/>
            <person name="Teijaro C.N."/>
            <person name="Fluegel L."/>
            <person name="Davis C.M."/>
            <person name="Simpson J.R."/>
            <person name="Lauterbach L."/>
            <person name="Steele A.D."/>
            <person name="Gui C."/>
            <person name="Meng S."/>
            <person name="Li G."/>
            <person name="Viehrig K."/>
            <person name="Ye F."/>
            <person name="Su P."/>
            <person name="Kiefer A.F."/>
            <person name="Nichols A."/>
            <person name="Cepeda A.J."/>
            <person name="Yan W."/>
            <person name="Fan B."/>
            <person name="Jiang Y."/>
            <person name="Adhikari A."/>
            <person name="Zheng C.-J."/>
            <person name="Schuster L."/>
            <person name="Cowan T.M."/>
            <person name="Smanski M.J."/>
            <person name="Chevrette M.G."/>
            <person name="De Carvalho L.P.S."/>
            <person name="Shen B."/>
        </authorList>
    </citation>
    <scope>NUCLEOTIDE SEQUENCE [LARGE SCALE GENOMIC DNA]</scope>
    <source>
        <strain evidence="6 7">NPDC020327</strain>
    </source>
</reference>
<dbReference type="PROSITE" id="PS50853">
    <property type="entry name" value="FN3"/>
    <property type="match status" value="1"/>
</dbReference>
<feature type="region of interest" description="Disordered" evidence="3">
    <location>
        <begin position="134"/>
        <end position="174"/>
    </location>
</feature>
<evidence type="ECO:0000259" key="5">
    <source>
        <dbReference type="PROSITE" id="PS50853"/>
    </source>
</evidence>
<dbReference type="Proteomes" id="UP001611548">
    <property type="component" value="Unassembled WGS sequence"/>
</dbReference>
<evidence type="ECO:0000313" key="6">
    <source>
        <dbReference type="EMBL" id="MFI1966414.1"/>
    </source>
</evidence>
<evidence type="ECO:0000256" key="3">
    <source>
        <dbReference type="SAM" id="MobiDB-lite"/>
    </source>
</evidence>
<dbReference type="CDD" id="cd00063">
    <property type="entry name" value="FN3"/>
    <property type="match status" value="1"/>
</dbReference>
<dbReference type="SMART" id="SM00060">
    <property type="entry name" value="FN3"/>
    <property type="match status" value="1"/>
</dbReference>
<comment type="caution">
    <text evidence="6">The sequence shown here is derived from an EMBL/GenBank/DDBJ whole genome shotgun (WGS) entry which is preliminary data.</text>
</comment>
<feature type="domain" description="Fibronectin type-III" evidence="5">
    <location>
        <begin position="169"/>
        <end position="256"/>
    </location>
</feature>
<gene>
    <name evidence="6" type="ORF">ACH429_20280</name>
</gene>
<dbReference type="InterPro" id="IPR036116">
    <property type="entry name" value="FN3_sf"/>
</dbReference>
<dbReference type="Gene3D" id="2.60.40.10">
    <property type="entry name" value="Immunoglobulins"/>
    <property type="match status" value="1"/>
</dbReference>
<accession>A0ABW7UUZ9</accession>
<evidence type="ECO:0000256" key="2">
    <source>
        <dbReference type="ARBA" id="ARBA00023326"/>
    </source>
</evidence>
<dbReference type="SUPFAM" id="SSF49265">
    <property type="entry name" value="Fibronectin type III"/>
    <property type="match status" value="1"/>
</dbReference>
<keyword evidence="2" id="KW-0119">Carbohydrate metabolism</keyword>
<evidence type="ECO:0000256" key="4">
    <source>
        <dbReference type="SAM" id="SignalP"/>
    </source>
</evidence>
<dbReference type="InterPro" id="IPR012291">
    <property type="entry name" value="CBM2_carb-bd_dom_sf"/>
</dbReference>
<evidence type="ECO:0000313" key="7">
    <source>
        <dbReference type="Proteomes" id="UP001611548"/>
    </source>
</evidence>
<keyword evidence="2" id="KW-0624">Polysaccharide degradation</keyword>
<dbReference type="InterPro" id="IPR003961">
    <property type="entry name" value="FN3_dom"/>
</dbReference>
<feature type="chain" id="PRO_5045065970" evidence="4">
    <location>
        <begin position="30"/>
        <end position="371"/>
    </location>
</feature>
<protein>
    <submittedName>
        <fullName evidence="6">Fibronectin type III domain-containing protein</fullName>
    </submittedName>
</protein>
<name>A0ABW7UUZ9_9ACTN</name>
<evidence type="ECO:0000256" key="1">
    <source>
        <dbReference type="ARBA" id="ARBA00023295"/>
    </source>
</evidence>
<dbReference type="Pfam" id="PF00041">
    <property type="entry name" value="fn3"/>
    <property type="match status" value="1"/>
</dbReference>
<proteinExistence type="predicted"/>
<keyword evidence="1" id="KW-0378">Hydrolase</keyword>
<keyword evidence="7" id="KW-1185">Reference proteome</keyword>
<dbReference type="Gene3D" id="2.60.40.290">
    <property type="match status" value="1"/>
</dbReference>
<sequence length="371" mass="39993">MYTSRIKKRLAVSCTAVVVLTTAGSIAYAATHDNPENQSGVSAELRTDTGASAWWANGRFIVKSESGATGDWKLQFDLSAGTYQNNRPDIVDAKQEGKRVTLTPKGEGGKAQTWGTEIGFGLSGDGKQVPKVEGCSINGTDVKGCSSGDETPEPTPTPTDPETPAGPTAPENDRSFAMDHASIHVMWKRSEPSASIKEYEVYKDGALAVTRAGNLSPMVNILDLKPDTAYKFKVRAKDNAGKFADSAEFEVRTLAESKPDDPTTPPPPPGNGDSPADFKVNQSSYSDAGRTLRNLDVEWKQQAGVERFEVQVNGKTTTLYFAPDAFDKSGLVRQPLPIGEAKSGASFKVKVRAWVNGHWSDFTNEQTVTIR</sequence>
<feature type="signal peptide" evidence="4">
    <location>
        <begin position="1"/>
        <end position="29"/>
    </location>
</feature>
<dbReference type="RefSeq" id="WP_055470642.1">
    <property type="nucleotide sequence ID" value="NZ_JBIRWE010000009.1"/>
</dbReference>
<organism evidence="6 7">
    <name type="scientific">Streptomyces pathocidini</name>
    <dbReference type="NCBI Taxonomy" id="1650571"/>
    <lineage>
        <taxon>Bacteria</taxon>
        <taxon>Bacillati</taxon>
        <taxon>Actinomycetota</taxon>
        <taxon>Actinomycetes</taxon>
        <taxon>Kitasatosporales</taxon>
        <taxon>Streptomycetaceae</taxon>
        <taxon>Streptomyces</taxon>
    </lineage>
</organism>